<reference evidence="1" key="1">
    <citation type="submission" date="2014-09" db="EMBL/GenBank/DDBJ databases">
        <authorList>
            <person name="Magalhaes I.L.F."/>
            <person name="Oliveira U."/>
            <person name="Santos F.R."/>
            <person name="Vidigal T.H.D.A."/>
            <person name="Brescovit A.D."/>
            <person name="Santos A.J."/>
        </authorList>
    </citation>
    <scope>NUCLEOTIDE SEQUENCE</scope>
    <source>
        <tissue evidence="1">Shoot tissue taken approximately 20 cm above the soil surface</tissue>
    </source>
</reference>
<proteinExistence type="predicted"/>
<reference evidence="1" key="2">
    <citation type="journal article" date="2015" name="Data Brief">
        <title>Shoot transcriptome of the giant reed, Arundo donax.</title>
        <authorList>
            <person name="Barrero R.A."/>
            <person name="Guerrero F.D."/>
            <person name="Moolhuijzen P."/>
            <person name="Goolsby J.A."/>
            <person name="Tidwell J."/>
            <person name="Bellgard S.E."/>
            <person name="Bellgard M.I."/>
        </authorList>
    </citation>
    <scope>NUCLEOTIDE SEQUENCE</scope>
    <source>
        <tissue evidence="1">Shoot tissue taken approximately 20 cm above the soil surface</tissue>
    </source>
</reference>
<name>A0A0A9CAL2_ARUDO</name>
<sequence>MDLPTQVYEYASYIQWWV</sequence>
<organism evidence="1">
    <name type="scientific">Arundo donax</name>
    <name type="common">Giant reed</name>
    <name type="synonym">Donax arundinaceus</name>
    <dbReference type="NCBI Taxonomy" id="35708"/>
    <lineage>
        <taxon>Eukaryota</taxon>
        <taxon>Viridiplantae</taxon>
        <taxon>Streptophyta</taxon>
        <taxon>Embryophyta</taxon>
        <taxon>Tracheophyta</taxon>
        <taxon>Spermatophyta</taxon>
        <taxon>Magnoliopsida</taxon>
        <taxon>Liliopsida</taxon>
        <taxon>Poales</taxon>
        <taxon>Poaceae</taxon>
        <taxon>PACMAD clade</taxon>
        <taxon>Arundinoideae</taxon>
        <taxon>Arundineae</taxon>
        <taxon>Arundo</taxon>
    </lineage>
</organism>
<accession>A0A0A9CAL2</accession>
<dbReference type="EMBL" id="GBRH01225309">
    <property type="protein sequence ID" value="JAD72586.1"/>
    <property type="molecule type" value="Transcribed_RNA"/>
</dbReference>
<protein>
    <submittedName>
        <fullName evidence="1">Uncharacterized protein</fullName>
    </submittedName>
</protein>
<evidence type="ECO:0000313" key="1">
    <source>
        <dbReference type="EMBL" id="JAD72586.1"/>
    </source>
</evidence>
<dbReference type="AlphaFoldDB" id="A0A0A9CAL2"/>